<feature type="compositionally biased region" description="Pro residues" evidence="6">
    <location>
        <begin position="325"/>
        <end position="334"/>
    </location>
</feature>
<sequence>MVQGKFLPFGLEGFSRALGSLFFLAGKGQWVFDKLKFELNNAVREFASTLKKSKQPTAVDWLRELVDGIAWFDECVKALSTLLTYLDRVYLLRQKEAQSIRGLATTLFTAHIFQSAEIVVKLKEGIKEWIDWERIHRAPHARRDTITSLIRSLTEYQLFDALFLQPYLSITRSFYFAESARLAQPDALKDDPQAFLSHVAGRIDEERGRVDELLHAHAWSWREVEKVTELELMQGRLEWLSEGIVIALDSANVDALARMYSLFSRVDGLKLLCEAFKAHVHVRVKEIVSDATQDENMVERLLEFRSFLDVAMPLAFFTVVPAPPSTADPAPPSPADVKPSASSSSRRHPGPSGPTSSAGAGPSRTRTTSPPPTQPAPAPAPAPTLTPTPAPAPTLKALDAHFEDAASEAFRAGFKARRNKPAELIAKHIDRAMRTGQREASDEEFARMFEKVLGLYRYTEDKDVFRTFYHRALAKRLLLQRSASDDFEKAVLKKLQIEFDREFEKGEEMFKDLMLSRDKLAKFHLHNSGNVTNISVMVLQRSNWPFAASQTVGVALPPVLQENLNEYVAFYKREHERRVLYFDHSLGTMQLRARLKAGEKELSVSLFQGVVLLLFNEQDEMGFEEIKNETQMEDADLRRTLQSLACGNKKVLKKRPAGRDVNDADVFVFNPDFTDPRAKIHINSIQSKETPEETQKAHEGVDLERKHHLDAAIVRIMKSKKSISHQQLLAATINVLKKHFVPEPRLVKERIEQLIESEYMKRDEELENVYVYVA</sequence>
<accession>A0A4Y7Q3S5</accession>
<dbReference type="AlphaFoldDB" id="A0A4Y7Q3S5"/>
<evidence type="ECO:0000256" key="1">
    <source>
        <dbReference type="ARBA" id="ARBA00006019"/>
    </source>
</evidence>
<dbReference type="Gene3D" id="1.20.1310.10">
    <property type="entry name" value="Cullin Repeats"/>
    <property type="match status" value="4"/>
</dbReference>
<keyword evidence="2" id="KW-1017">Isopeptide bond</keyword>
<evidence type="ECO:0000256" key="2">
    <source>
        <dbReference type="ARBA" id="ARBA00022499"/>
    </source>
</evidence>
<evidence type="ECO:0000256" key="5">
    <source>
        <dbReference type="RuleBase" id="RU003829"/>
    </source>
</evidence>
<evidence type="ECO:0000256" key="4">
    <source>
        <dbReference type="PROSITE-ProRule" id="PRU00330"/>
    </source>
</evidence>
<dbReference type="InterPro" id="IPR045093">
    <property type="entry name" value="Cullin"/>
</dbReference>
<reference evidence="8 9" key="1">
    <citation type="submission" date="2018-06" db="EMBL/GenBank/DDBJ databases">
        <title>A transcriptomic atlas of mushroom development highlights an independent origin of complex multicellularity.</title>
        <authorList>
            <consortium name="DOE Joint Genome Institute"/>
            <person name="Krizsan K."/>
            <person name="Almasi E."/>
            <person name="Merenyi Z."/>
            <person name="Sahu N."/>
            <person name="Viragh M."/>
            <person name="Koszo T."/>
            <person name="Mondo S."/>
            <person name="Kiss B."/>
            <person name="Balint B."/>
            <person name="Kues U."/>
            <person name="Barry K."/>
            <person name="Hegedus J.C."/>
            <person name="Henrissat B."/>
            <person name="Johnson J."/>
            <person name="Lipzen A."/>
            <person name="Ohm R."/>
            <person name="Nagy I."/>
            <person name="Pangilinan J."/>
            <person name="Yan J."/>
            <person name="Xiong Y."/>
            <person name="Grigoriev I.V."/>
            <person name="Hibbett D.S."/>
            <person name="Nagy L.G."/>
        </authorList>
    </citation>
    <scope>NUCLEOTIDE SEQUENCE [LARGE SCALE GENOMIC DNA]</scope>
    <source>
        <strain evidence="8 9">SZMC22713</strain>
    </source>
</reference>
<evidence type="ECO:0000256" key="3">
    <source>
        <dbReference type="ARBA" id="ARBA00022843"/>
    </source>
</evidence>
<dbReference type="Pfam" id="PF26557">
    <property type="entry name" value="Cullin_AB"/>
    <property type="match status" value="1"/>
</dbReference>
<dbReference type="InterPro" id="IPR036388">
    <property type="entry name" value="WH-like_DNA-bd_sf"/>
</dbReference>
<dbReference type="EMBL" id="ML170175">
    <property type="protein sequence ID" value="TDL22313.1"/>
    <property type="molecule type" value="Genomic_DNA"/>
</dbReference>
<dbReference type="Gene3D" id="1.10.10.10">
    <property type="entry name" value="Winged helix-like DNA-binding domain superfamily/Winged helix DNA-binding domain"/>
    <property type="match status" value="1"/>
</dbReference>
<dbReference type="VEuPathDB" id="FungiDB:BD410DRAFT_788564"/>
<keyword evidence="9" id="KW-1185">Reference proteome</keyword>
<feature type="region of interest" description="Disordered" evidence="6">
    <location>
        <begin position="325"/>
        <end position="394"/>
    </location>
</feature>
<comment type="similarity">
    <text evidence="1 4 5">Belongs to the cullin family.</text>
</comment>
<organism evidence="8 9">
    <name type="scientific">Rickenella mellea</name>
    <dbReference type="NCBI Taxonomy" id="50990"/>
    <lineage>
        <taxon>Eukaryota</taxon>
        <taxon>Fungi</taxon>
        <taxon>Dikarya</taxon>
        <taxon>Basidiomycota</taxon>
        <taxon>Agaricomycotina</taxon>
        <taxon>Agaricomycetes</taxon>
        <taxon>Hymenochaetales</taxon>
        <taxon>Rickenellaceae</taxon>
        <taxon>Rickenella</taxon>
    </lineage>
</organism>
<dbReference type="SUPFAM" id="SSF74788">
    <property type="entry name" value="Cullin repeat-like"/>
    <property type="match status" value="1"/>
</dbReference>
<dbReference type="InterPro" id="IPR036390">
    <property type="entry name" value="WH_DNA-bd_sf"/>
</dbReference>
<dbReference type="Pfam" id="PF00888">
    <property type="entry name" value="Cullin"/>
    <property type="match status" value="2"/>
</dbReference>
<gene>
    <name evidence="8" type="ORF">BD410DRAFT_788564</name>
</gene>
<dbReference type="Proteomes" id="UP000294933">
    <property type="component" value="Unassembled WGS sequence"/>
</dbReference>
<evidence type="ECO:0000313" key="9">
    <source>
        <dbReference type="Proteomes" id="UP000294933"/>
    </source>
</evidence>
<dbReference type="GO" id="GO:0006511">
    <property type="term" value="P:ubiquitin-dependent protein catabolic process"/>
    <property type="evidence" value="ECO:0007669"/>
    <property type="project" value="InterPro"/>
</dbReference>
<dbReference type="PROSITE" id="PS50069">
    <property type="entry name" value="CULLIN_2"/>
    <property type="match status" value="1"/>
</dbReference>
<dbReference type="InterPro" id="IPR036317">
    <property type="entry name" value="Cullin_homology_sf"/>
</dbReference>
<dbReference type="SUPFAM" id="SSF46785">
    <property type="entry name" value="Winged helix' DNA-binding domain"/>
    <property type="match status" value="1"/>
</dbReference>
<feature type="compositionally biased region" description="Low complexity" evidence="6">
    <location>
        <begin position="335"/>
        <end position="344"/>
    </location>
</feature>
<dbReference type="SMART" id="SM00182">
    <property type="entry name" value="CULLIN"/>
    <property type="match status" value="1"/>
</dbReference>
<name>A0A4Y7Q3S5_9AGAM</name>
<evidence type="ECO:0000313" key="8">
    <source>
        <dbReference type="EMBL" id="TDL22313.1"/>
    </source>
</evidence>
<dbReference type="InterPro" id="IPR001373">
    <property type="entry name" value="Cullin_N"/>
</dbReference>
<evidence type="ECO:0000256" key="6">
    <source>
        <dbReference type="SAM" id="MobiDB-lite"/>
    </source>
</evidence>
<dbReference type="Gene3D" id="3.30.230.130">
    <property type="entry name" value="Cullin, Chain C, Domain 2"/>
    <property type="match status" value="1"/>
</dbReference>
<proteinExistence type="inferred from homology"/>
<dbReference type="PANTHER" id="PTHR11932">
    <property type="entry name" value="CULLIN"/>
    <property type="match status" value="1"/>
</dbReference>
<dbReference type="InterPro" id="IPR019559">
    <property type="entry name" value="Cullin_neddylation_domain"/>
</dbReference>
<feature type="domain" description="Cullin family profile" evidence="7">
    <location>
        <begin position="420"/>
        <end position="645"/>
    </location>
</feature>
<dbReference type="GO" id="GO:0031625">
    <property type="term" value="F:ubiquitin protein ligase binding"/>
    <property type="evidence" value="ECO:0007669"/>
    <property type="project" value="InterPro"/>
</dbReference>
<dbReference type="InterPro" id="IPR059120">
    <property type="entry name" value="Cullin-like_AB"/>
</dbReference>
<feature type="compositionally biased region" description="Pro residues" evidence="6">
    <location>
        <begin position="369"/>
        <end position="392"/>
    </location>
</feature>
<dbReference type="SUPFAM" id="SSF75632">
    <property type="entry name" value="Cullin homology domain"/>
    <property type="match status" value="1"/>
</dbReference>
<dbReference type="Pfam" id="PF10557">
    <property type="entry name" value="Cullin_Nedd8"/>
    <property type="match status" value="1"/>
</dbReference>
<keyword evidence="3" id="KW-0832">Ubl conjugation</keyword>
<dbReference type="InterPro" id="IPR016159">
    <property type="entry name" value="Cullin_repeat-like_dom_sf"/>
</dbReference>
<dbReference type="SMART" id="SM00884">
    <property type="entry name" value="Cullin_Nedd8"/>
    <property type="match status" value="1"/>
</dbReference>
<protein>
    <submittedName>
        <fullName evidence="8">Cullin-domain-containing protein</fullName>
    </submittedName>
</protein>
<feature type="compositionally biased region" description="Low complexity" evidence="6">
    <location>
        <begin position="353"/>
        <end position="368"/>
    </location>
</feature>
<dbReference type="OrthoDB" id="27073at2759"/>
<dbReference type="STRING" id="50990.A0A4Y7Q3S5"/>
<evidence type="ECO:0000259" key="7">
    <source>
        <dbReference type="PROSITE" id="PS50069"/>
    </source>
</evidence>
<dbReference type="InterPro" id="IPR016158">
    <property type="entry name" value="Cullin_homology"/>
</dbReference>
<dbReference type="FunFam" id="1.10.10.10:FF:000014">
    <property type="entry name" value="Cullin 1"/>
    <property type="match status" value="1"/>
</dbReference>